<dbReference type="AlphaFoldDB" id="A0AAV7Y1F0"/>
<protein>
    <recommendedName>
        <fullName evidence="2">Farnesoic acid O-methyl transferase domain-containing protein</fullName>
    </recommendedName>
</protein>
<feature type="region of interest" description="Disordered" evidence="1">
    <location>
        <begin position="235"/>
        <end position="257"/>
    </location>
</feature>
<evidence type="ECO:0000259" key="2">
    <source>
        <dbReference type="Pfam" id="PF12248"/>
    </source>
</evidence>
<dbReference type="PANTHER" id="PTHR36695">
    <property type="entry name" value="AGAP008648-PA"/>
    <property type="match status" value="1"/>
</dbReference>
<gene>
    <name evidence="3" type="ORF">ONE63_000153</name>
</gene>
<name>A0AAV7Y1F0_9NEOP</name>
<feature type="domain" description="Farnesoic acid O-methyl transferase" evidence="2">
    <location>
        <begin position="283"/>
        <end position="423"/>
    </location>
</feature>
<dbReference type="PANTHER" id="PTHR36695:SF12">
    <property type="entry name" value="AGAP008648-PA"/>
    <property type="match status" value="1"/>
</dbReference>
<reference evidence="3" key="1">
    <citation type="submission" date="2022-12" db="EMBL/GenBank/DDBJ databases">
        <title>Chromosome-level genome assembly of the bean flower thrips Megalurothrips usitatus.</title>
        <authorList>
            <person name="Ma L."/>
            <person name="Liu Q."/>
            <person name="Li H."/>
            <person name="Cai W."/>
        </authorList>
    </citation>
    <scope>NUCLEOTIDE SEQUENCE</scope>
    <source>
        <strain evidence="3">Cailab_2022a</strain>
    </source>
</reference>
<dbReference type="Pfam" id="PF12248">
    <property type="entry name" value="Methyltransf_FA"/>
    <property type="match status" value="2"/>
</dbReference>
<dbReference type="InterPro" id="IPR022041">
    <property type="entry name" value="Methyltransf_FA"/>
</dbReference>
<organism evidence="3 4">
    <name type="scientific">Megalurothrips usitatus</name>
    <name type="common">bean blossom thrips</name>
    <dbReference type="NCBI Taxonomy" id="439358"/>
    <lineage>
        <taxon>Eukaryota</taxon>
        <taxon>Metazoa</taxon>
        <taxon>Ecdysozoa</taxon>
        <taxon>Arthropoda</taxon>
        <taxon>Hexapoda</taxon>
        <taxon>Insecta</taxon>
        <taxon>Pterygota</taxon>
        <taxon>Neoptera</taxon>
        <taxon>Paraneoptera</taxon>
        <taxon>Thysanoptera</taxon>
        <taxon>Terebrantia</taxon>
        <taxon>Thripoidea</taxon>
        <taxon>Thripidae</taxon>
        <taxon>Megalurothrips</taxon>
    </lineage>
</organism>
<feature type="compositionally biased region" description="Pro residues" evidence="1">
    <location>
        <begin position="241"/>
        <end position="257"/>
    </location>
</feature>
<evidence type="ECO:0000313" key="4">
    <source>
        <dbReference type="Proteomes" id="UP001075354"/>
    </source>
</evidence>
<comment type="caution">
    <text evidence="3">The sequence shown here is derived from an EMBL/GenBank/DDBJ whole genome shotgun (WGS) entry which is preliminary data.</text>
</comment>
<accession>A0AAV7Y1F0</accession>
<proteinExistence type="predicted"/>
<sequence length="617" mass="68214">MRIDREEGDQQQNLRAHVAPHNLLSDTAIRYFWVSAKDGTVAFGRAGEEEALLNATDPDFKRPKAVSFRSNTLWVHSCSLSASPSPPLGCSRARVSTRYDFSDTSDIRDEEVELGGENKAVRFMVRGTRDAYVRLRGIPGAVYYEIDLNFVNKIAIQRIAAYLGSTACNNCLSAHEFRLFTVVYNSTDLEVFEGAELAEPALSVKLMSFKVTSISFASMSSGGNVYWLHGCQGERTQRTPRAPPEAAPPDSLPPPLPVPLSPQARAEALKSSLLVGCRMVHTFKYRFDSYFSLHEEGLVSGSTVVLPFRVLGRKDVHLQLVSSIPPVPEEVYEMDIDFYNRTNLDRGKEQKVSSSLLGNLLSPTELRGFVLEHDVVTGVINITTEDGRAVLAWRDPHPFALRYFSICSGSSAGNDTTWVFGCPGYPPSRPSEAARIKSGCSRPLHTFSYAHSQFLSVEREGVVTGNQRELFLYLRAKASGHIRLETMLPPAYDALFEVDLSHEGSTNIDSLGKRVASASVPGLLSEREQRGFWVRQDLDQRRIDVGRVGVADPIVSWAAPPAAKFPPVRFFSLATSKSVGNGTWYYGCKGESGGVWRAEQRWVGLGTPSAFQMFVCH</sequence>
<evidence type="ECO:0000256" key="1">
    <source>
        <dbReference type="SAM" id="MobiDB-lite"/>
    </source>
</evidence>
<dbReference type="Proteomes" id="UP001075354">
    <property type="component" value="Chromosome 1"/>
</dbReference>
<feature type="domain" description="Farnesoic acid O-methyl transferase" evidence="2">
    <location>
        <begin position="465"/>
        <end position="589"/>
    </location>
</feature>
<keyword evidence="4" id="KW-1185">Reference proteome</keyword>
<evidence type="ECO:0000313" key="3">
    <source>
        <dbReference type="EMBL" id="KAJ1531478.1"/>
    </source>
</evidence>
<dbReference type="EMBL" id="JAPTSV010000001">
    <property type="protein sequence ID" value="KAJ1531478.1"/>
    <property type="molecule type" value="Genomic_DNA"/>
</dbReference>